<accession>A0A1I6BLR6</accession>
<gene>
    <name evidence="1" type="ORF">SAMN05421854_13119</name>
</gene>
<dbReference type="OrthoDB" id="7331788at2"/>
<evidence type="ECO:0000313" key="2">
    <source>
        <dbReference type="Proteomes" id="UP000199137"/>
    </source>
</evidence>
<dbReference type="Proteomes" id="UP000199137">
    <property type="component" value="Unassembled WGS sequence"/>
</dbReference>
<dbReference type="STRING" id="112413.SAMN05421854_13119"/>
<organism evidence="1 2">
    <name type="scientific">Amycolatopsis rubida</name>
    <dbReference type="NCBI Taxonomy" id="112413"/>
    <lineage>
        <taxon>Bacteria</taxon>
        <taxon>Bacillati</taxon>
        <taxon>Actinomycetota</taxon>
        <taxon>Actinomycetes</taxon>
        <taxon>Pseudonocardiales</taxon>
        <taxon>Pseudonocardiaceae</taxon>
        <taxon>Amycolatopsis</taxon>
    </lineage>
</organism>
<name>A0A1I6BLR6_9PSEU</name>
<evidence type="ECO:0008006" key="3">
    <source>
        <dbReference type="Google" id="ProtNLM"/>
    </source>
</evidence>
<sequence>MLAASTCSAILATLPAGFLAYPACVVPRIDAYGDFPTPHTRESGHLDGLLPREIFEAIAAVEHPGLELAEFAASGDERTDAHVAESIVAMIAPVR</sequence>
<reference evidence="1 2" key="1">
    <citation type="submission" date="2016-10" db="EMBL/GenBank/DDBJ databases">
        <authorList>
            <person name="de Groot N.N."/>
        </authorList>
    </citation>
    <scope>NUCLEOTIDE SEQUENCE [LARGE SCALE GENOMIC DNA]</scope>
    <source>
        <strain evidence="1 2">DSM 44637</strain>
    </source>
</reference>
<dbReference type="AlphaFoldDB" id="A0A1I6BLR6"/>
<evidence type="ECO:0000313" key="1">
    <source>
        <dbReference type="EMBL" id="SFQ81876.1"/>
    </source>
</evidence>
<proteinExistence type="predicted"/>
<dbReference type="RefSeq" id="WP_093577378.1">
    <property type="nucleotide sequence ID" value="NZ_FOWC01000031.1"/>
</dbReference>
<protein>
    <recommendedName>
        <fullName evidence="3">Arginase family protein</fullName>
    </recommendedName>
</protein>
<dbReference type="EMBL" id="FOWC01000031">
    <property type="protein sequence ID" value="SFQ81876.1"/>
    <property type="molecule type" value="Genomic_DNA"/>
</dbReference>